<keyword evidence="5" id="KW-0560">Oxidoreductase</keyword>
<dbReference type="EMBL" id="JADFTS010000007">
    <property type="protein sequence ID" value="KAF9597420.1"/>
    <property type="molecule type" value="Genomic_DNA"/>
</dbReference>
<keyword evidence="8" id="KW-1185">Reference proteome</keyword>
<evidence type="ECO:0000256" key="6">
    <source>
        <dbReference type="SAM" id="MobiDB-lite"/>
    </source>
</evidence>
<keyword evidence="4" id="KW-0521">NADP</keyword>
<accession>A0A835HE33</accession>
<evidence type="ECO:0000313" key="8">
    <source>
        <dbReference type="Proteomes" id="UP000631114"/>
    </source>
</evidence>
<dbReference type="Proteomes" id="UP000631114">
    <property type="component" value="Unassembled WGS sequence"/>
</dbReference>
<name>A0A835HE33_9MAGN</name>
<evidence type="ECO:0000256" key="2">
    <source>
        <dbReference type="ARBA" id="ARBA00022630"/>
    </source>
</evidence>
<protein>
    <submittedName>
        <fullName evidence="7">Uncharacterized protein</fullName>
    </submittedName>
</protein>
<dbReference type="AlphaFoldDB" id="A0A835HE33"/>
<dbReference type="PANTHER" id="PTHR48467">
    <property type="entry name" value="GLUTAMATE SYNTHASE 1 [NADH], CHLOROPLASTIC-LIKE"/>
    <property type="match status" value="1"/>
</dbReference>
<comment type="cofactor">
    <cofactor evidence="1">
        <name>FAD</name>
        <dbReference type="ChEBI" id="CHEBI:57692"/>
    </cofactor>
</comment>
<evidence type="ECO:0000256" key="3">
    <source>
        <dbReference type="ARBA" id="ARBA00022827"/>
    </source>
</evidence>
<evidence type="ECO:0000256" key="1">
    <source>
        <dbReference type="ARBA" id="ARBA00001974"/>
    </source>
</evidence>
<dbReference type="PANTHER" id="PTHR48467:SF1">
    <property type="entry name" value="GLUTAMATE SYNTHASE 1 [NADH], CHLOROPLASTIC-LIKE"/>
    <property type="match status" value="1"/>
</dbReference>
<dbReference type="SUPFAM" id="SSF51971">
    <property type="entry name" value="Nucleotide-binding domain"/>
    <property type="match status" value="1"/>
</dbReference>
<dbReference type="InterPro" id="IPR036188">
    <property type="entry name" value="FAD/NAD-bd_sf"/>
</dbReference>
<evidence type="ECO:0000313" key="7">
    <source>
        <dbReference type="EMBL" id="KAF9597420.1"/>
    </source>
</evidence>
<proteinExistence type="predicted"/>
<feature type="region of interest" description="Disordered" evidence="6">
    <location>
        <begin position="1"/>
        <end position="21"/>
    </location>
</feature>
<feature type="compositionally biased region" description="Acidic residues" evidence="6">
    <location>
        <begin position="1"/>
        <end position="11"/>
    </location>
</feature>
<comment type="caution">
    <text evidence="7">The sequence shown here is derived from an EMBL/GenBank/DDBJ whole genome shotgun (WGS) entry which is preliminary data.</text>
</comment>
<reference evidence="7 8" key="1">
    <citation type="submission" date="2020-10" db="EMBL/GenBank/DDBJ databases">
        <title>The Coptis chinensis genome and diversification of protoberbering-type alkaloids.</title>
        <authorList>
            <person name="Wang B."/>
            <person name="Shu S."/>
            <person name="Song C."/>
            <person name="Liu Y."/>
        </authorList>
    </citation>
    <scope>NUCLEOTIDE SEQUENCE [LARGE SCALE GENOMIC DNA]</scope>
    <source>
        <strain evidence="7">HL-2020</strain>
        <tissue evidence="7">Leaf</tissue>
    </source>
</reference>
<dbReference type="Gene3D" id="3.50.50.60">
    <property type="entry name" value="FAD/NAD(P)-binding domain"/>
    <property type="match status" value="1"/>
</dbReference>
<keyword evidence="2" id="KW-0285">Flavoprotein</keyword>
<dbReference type="OrthoDB" id="333024at2759"/>
<gene>
    <name evidence="7" type="ORF">IFM89_018707</name>
</gene>
<evidence type="ECO:0000256" key="5">
    <source>
        <dbReference type="ARBA" id="ARBA00023002"/>
    </source>
</evidence>
<sequence length="227" mass="25830">MQQQELQDDEERMQRRLETSSSSVIMAPDEVGYRDLSGTSRVVPSYNFPEESDEIVSSHEPQASCVSSQPLRIWRNSKYYGQVTIGTLIVQVVLAYGAESDRVVGVPGEDLEGIYFAREFVWWYNGHPDFSNLDPDLKNTDTAIILGIKDLYVHILEDDLSKSAFDKDVFGLEDLIGVLSYEVWETQLSEAEKSFLCQFLREGTNAKEVMQALLKRESLHFGNPFMI</sequence>
<dbReference type="GO" id="GO:0016491">
    <property type="term" value="F:oxidoreductase activity"/>
    <property type="evidence" value="ECO:0007669"/>
    <property type="project" value="UniProtKB-KW"/>
</dbReference>
<keyword evidence="3" id="KW-0274">FAD</keyword>
<evidence type="ECO:0000256" key="4">
    <source>
        <dbReference type="ARBA" id="ARBA00022857"/>
    </source>
</evidence>
<dbReference type="Gene3D" id="3.40.50.720">
    <property type="entry name" value="NAD(P)-binding Rossmann-like Domain"/>
    <property type="match status" value="1"/>
</dbReference>
<dbReference type="InterPro" id="IPR055275">
    <property type="entry name" value="Ferredox_Rdtase"/>
</dbReference>
<organism evidence="7 8">
    <name type="scientific">Coptis chinensis</name>
    <dbReference type="NCBI Taxonomy" id="261450"/>
    <lineage>
        <taxon>Eukaryota</taxon>
        <taxon>Viridiplantae</taxon>
        <taxon>Streptophyta</taxon>
        <taxon>Embryophyta</taxon>
        <taxon>Tracheophyta</taxon>
        <taxon>Spermatophyta</taxon>
        <taxon>Magnoliopsida</taxon>
        <taxon>Ranunculales</taxon>
        <taxon>Ranunculaceae</taxon>
        <taxon>Coptidoideae</taxon>
        <taxon>Coptis</taxon>
    </lineage>
</organism>